<accession>A0A9Q0HWU6</accession>
<dbReference type="InterPro" id="IPR030184">
    <property type="entry name" value="WAT1-related"/>
</dbReference>
<evidence type="ECO:0000256" key="2">
    <source>
        <dbReference type="ARBA" id="ARBA00007635"/>
    </source>
</evidence>
<feature type="transmembrane region" description="Helical" evidence="6">
    <location>
        <begin position="216"/>
        <end position="238"/>
    </location>
</feature>
<dbReference type="InterPro" id="IPR037185">
    <property type="entry name" value="EmrE-like"/>
</dbReference>
<feature type="transmembrane region" description="Helical" evidence="6">
    <location>
        <begin position="100"/>
        <end position="118"/>
    </location>
</feature>
<sequence>MASSTRAYLVVLLIMALYAGTQILSKVAFNRGIDTFAFSFYRIAIATIVLIPVALVLERKKAPPLSSKVAFKIFFHALYGITAPINLFCLGLKLSNSTPISALFNLIPVTTFVLAFLFRMETLNLKRMHGFLKATGVLLCFTGVVVLAFYSGPELKPINHHHLNLNHAKTSNIPRSSSHSKIRWAFGVLLMILATTCWSFWQVMQGPLLQEYPSKLLNAMLQSIFATFQSLIVTLILQRNFSKWKLGFDITLLAAVYVGIFASALVQYLQIWVIQKRGPVFLAMNIPITLVITFSISWTFLGEIVHLGSIIGAILMIGGLYNVLLGKSREQKAMKQQNQEIELEKPLEYKEATVPVAENRV</sequence>
<dbReference type="Pfam" id="PF00892">
    <property type="entry name" value="EamA"/>
    <property type="match status" value="2"/>
</dbReference>
<feature type="transmembrane region" description="Helical" evidence="6">
    <location>
        <begin position="307"/>
        <end position="325"/>
    </location>
</feature>
<organism evidence="8 9">
    <name type="scientific">Rhynchospora breviuscula</name>
    <dbReference type="NCBI Taxonomy" id="2022672"/>
    <lineage>
        <taxon>Eukaryota</taxon>
        <taxon>Viridiplantae</taxon>
        <taxon>Streptophyta</taxon>
        <taxon>Embryophyta</taxon>
        <taxon>Tracheophyta</taxon>
        <taxon>Spermatophyta</taxon>
        <taxon>Magnoliopsida</taxon>
        <taxon>Liliopsida</taxon>
        <taxon>Poales</taxon>
        <taxon>Cyperaceae</taxon>
        <taxon>Cyperoideae</taxon>
        <taxon>Rhynchosporeae</taxon>
        <taxon>Rhynchospora</taxon>
    </lineage>
</organism>
<evidence type="ECO:0000313" key="9">
    <source>
        <dbReference type="Proteomes" id="UP001151287"/>
    </source>
</evidence>
<dbReference type="GO" id="GO:0016020">
    <property type="term" value="C:membrane"/>
    <property type="evidence" value="ECO:0007669"/>
    <property type="project" value="UniProtKB-SubCell"/>
</dbReference>
<dbReference type="SUPFAM" id="SSF103481">
    <property type="entry name" value="Multidrug resistance efflux transporter EmrE"/>
    <property type="match status" value="2"/>
</dbReference>
<dbReference type="InterPro" id="IPR000620">
    <property type="entry name" value="EamA_dom"/>
</dbReference>
<evidence type="ECO:0000256" key="1">
    <source>
        <dbReference type="ARBA" id="ARBA00004141"/>
    </source>
</evidence>
<gene>
    <name evidence="8" type="ORF">LUZ63_000639</name>
</gene>
<keyword evidence="3 6" id="KW-0812">Transmembrane</keyword>
<evidence type="ECO:0000256" key="3">
    <source>
        <dbReference type="ARBA" id="ARBA00022692"/>
    </source>
</evidence>
<keyword evidence="5 6" id="KW-0472">Membrane</keyword>
<name>A0A9Q0HWU6_9POAL</name>
<dbReference type="GO" id="GO:0022857">
    <property type="term" value="F:transmembrane transporter activity"/>
    <property type="evidence" value="ECO:0007669"/>
    <property type="project" value="InterPro"/>
</dbReference>
<comment type="similarity">
    <text evidence="2 6">Belongs to the drug/metabolite transporter (DMT) superfamily. Plant drug/metabolite exporter (P-DME) (TC 2.A.7.4) family.</text>
</comment>
<feature type="domain" description="EamA" evidence="7">
    <location>
        <begin position="186"/>
        <end position="323"/>
    </location>
</feature>
<evidence type="ECO:0000256" key="4">
    <source>
        <dbReference type="ARBA" id="ARBA00022989"/>
    </source>
</evidence>
<feature type="transmembrane region" description="Helical" evidence="6">
    <location>
        <begin position="130"/>
        <end position="150"/>
    </location>
</feature>
<comment type="subcellular location">
    <subcellularLocation>
        <location evidence="1 6">Membrane</location>
        <topology evidence="1 6">Multi-pass membrane protein</topology>
    </subcellularLocation>
</comment>
<dbReference type="EMBL" id="JAMQYH010000001">
    <property type="protein sequence ID" value="KAJ1700860.1"/>
    <property type="molecule type" value="Genomic_DNA"/>
</dbReference>
<evidence type="ECO:0000259" key="7">
    <source>
        <dbReference type="Pfam" id="PF00892"/>
    </source>
</evidence>
<feature type="domain" description="EamA" evidence="7">
    <location>
        <begin position="6"/>
        <end position="146"/>
    </location>
</feature>
<feature type="transmembrane region" description="Helical" evidence="6">
    <location>
        <begin position="7"/>
        <end position="24"/>
    </location>
</feature>
<feature type="transmembrane region" description="Helical" evidence="6">
    <location>
        <begin position="36"/>
        <end position="57"/>
    </location>
</feature>
<keyword evidence="9" id="KW-1185">Reference proteome</keyword>
<proteinExistence type="inferred from homology"/>
<dbReference type="AlphaFoldDB" id="A0A9Q0HWU6"/>
<evidence type="ECO:0000256" key="5">
    <source>
        <dbReference type="ARBA" id="ARBA00023136"/>
    </source>
</evidence>
<dbReference type="OrthoDB" id="1718296at2759"/>
<dbReference type="Proteomes" id="UP001151287">
    <property type="component" value="Unassembled WGS sequence"/>
</dbReference>
<reference evidence="8" key="1">
    <citation type="journal article" date="2022" name="Cell">
        <title>Repeat-based holocentromeres influence genome architecture and karyotype evolution.</title>
        <authorList>
            <person name="Hofstatter P.G."/>
            <person name="Thangavel G."/>
            <person name="Lux T."/>
            <person name="Neumann P."/>
            <person name="Vondrak T."/>
            <person name="Novak P."/>
            <person name="Zhang M."/>
            <person name="Costa L."/>
            <person name="Castellani M."/>
            <person name="Scott A."/>
            <person name="Toegelov H."/>
            <person name="Fuchs J."/>
            <person name="Mata-Sucre Y."/>
            <person name="Dias Y."/>
            <person name="Vanzela A.L.L."/>
            <person name="Huettel B."/>
            <person name="Almeida C.C.S."/>
            <person name="Simkova H."/>
            <person name="Souza G."/>
            <person name="Pedrosa-Harand A."/>
            <person name="Macas J."/>
            <person name="Mayer K.F.X."/>
            <person name="Houben A."/>
            <person name="Marques A."/>
        </authorList>
    </citation>
    <scope>NUCLEOTIDE SEQUENCE</scope>
    <source>
        <strain evidence="8">RhyBre1mFocal</strain>
    </source>
</reference>
<feature type="transmembrane region" description="Helical" evidence="6">
    <location>
        <begin position="69"/>
        <end position="94"/>
    </location>
</feature>
<feature type="transmembrane region" description="Helical" evidence="6">
    <location>
        <begin position="250"/>
        <end position="269"/>
    </location>
</feature>
<evidence type="ECO:0000313" key="8">
    <source>
        <dbReference type="EMBL" id="KAJ1700860.1"/>
    </source>
</evidence>
<dbReference type="PANTHER" id="PTHR31218">
    <property type="entry name" value="WAT1-RELATED PROTEIN"/>
    <property type="match status" value="1"/>
</dbReference>
<keyword evidence="4 6" id="KW-1133">Transmembrane helix</keyword>
<protein>
    <recommendedName>
        <fullName evidence="6">WAT1-related protein</fullName>
    </recommendedName>
</protein>
<evidence type="ECO:0000256" key="6">
    <source>
        <dbReference type="RuleBase" id="RU363077"/>
    </source>
</evidence>
<comment type="caution">
    <text evidence="8">The sequence shown here is derived from an EMBL/GenBank/DDBJ whole genome shotgun (WGS) entry which is preliminary data.</text>
</comment>
<feature type="transmembrane region" description="Helical" evidence="6">
    <location>
        <begin position="184"/>
        <end position="204"/>
    </location>
</feature>
<feature type="transmembrane region" description="Helical" evidence="6">
    <location>
        <begin position="281"/>
        <end position="301"/>
    </location>
</feature>